<dbReference type="InterPro" id="IPR033479">
    <property type="entry name" value="dCache_1"/>
</dbReference>
<evidence type="ECO:0000256" key="5">
    <source>
        <dbReference type="ARBA" id="ARBA00022989"/>
    </source>
</evidence>
<comment type="similarity">
    <text evidence="7">Belongs to the methyl-accepting chemotaxis (MCP) protein family.</text>
</comment>
<evidence type="ECO:0000256" key="6">
    <source>
        <dbReference type="ARBA" id="ARBA00023136"/>
    </source>
</evidence>
<dbReference type="SMART" id="SM00283">
    <property type="entry name" value="MA"/>
    <property type="match status" value="1"/>
</dbReference>
<protein>
    <submittedName>
        <fullName evidence="12">Methyl-accepting chemotaxis protein</fullName>
    </submittedName>
</protein>
<evidence type="ECO:0000256" key="7">
    <source>
        <dbReference type="ARBA" id="ARBA00029447"/>
    </source>
</evidence>
<keyword evidence="5 10" id="KW-1133">Transmembrane helix</keyword>
<organism evidence="12 13">
    <name type="scientific">Desulfatibacillum alkenivorans DSM 16219</name>
    <dbReference type="NCBI Taxonomy" id="1121393"/>
    <lineage>
        <taxon>Bacteria</taxon>
        <taxon>Pseudomonadati</taxon>
        <taxon>Thermodesulfobacteriota</taxon>
        <taxon>Desulfobacteria</taxon>
        <taxon>Desulfobacterales</taxon>
        <taxon>Desulfatibacillaceae</taxon>
        <taxon>Desulfatibacillum</taxon>
    </lineage>
</organism>
<evidence type="ECO:0000256" key="3">
    <source>
        <dbReference type="ARBA" id="ARBA00022481"/>
    </source>
</evidence>
<dbReference type="SUPFAM" id="SSF58104">
    <property type="entry name" value="Methyl-accepting chemotaxis protein (MCP) signaling domain"/>
    <property type="match status" value="1"/>
</dbReference>
<dbReference type="InterPro" id="IPR051310">
    <property type="entry name" value="MCP_chemotaxis"/>
</dbReference>
<dbReference type="Gene3D" id="3.30.450.20">
    <property type="entry name" value="PAS domain"/>
    <property type="match status" value="1"/>
</dbReference>
<dbReference type="InterPro" id="IPR004089">
    <property type="entry name" value="MCPsignal_dom"/>
</dbReference>
<comment type="subcellular location">
    <subcellularLocation>
        <location evidence="1">Cell membrane</location>
        <topology evidence="1">Multi-pass membrane protein</topology>
    </subcellularLocation>
</comment>
<dbReference type="Pfam" id="PF00015">
    <property type="entry name" value="MCPsignal"/>
    <property type="match status" value="1"/>
</dbReference>
<dbReference type="RefSeq" id="WP_073475386.1">
    <property type="nucleotide sequence ID" value="NZ_FQZU01000009.1"/>
</dbReference>
<dbReference type="AlphaFoldDB" id="A0A1M6KUJ5"/>
<dbReference type="Proteomes" id="UP000183994">
    <property type="component" value="Unassembled WGS sequence"/>
</dbReference>
<evidence type="ECO:0000256" key="9">
    <source>
        <dbReference type="SAM" id="MobiDB-lite"/>
    </source>
</evidence>
<evidence type="ECO:0000256" key="2">
    <source>
        <dbReference type="ARBA" id="ARBA00022475"/>
    </source>
</evidence>
<accession>A0A1M6KUJ5</accession>
<keyword evidence="13" id="KW-1185">Reference proteome</keyword>
<feature type="domain" description="Methyl-accepting transducer" evidence="11">
    <location>
        <begin position="436"/>
        <end position="665"/>
    </location>
</feature>
<dbReference type="GO" id="GO:0006935">
    <property type="term" value="P:chemotaxis"/>
    <property type="evidence" value="ECO:0007669"/>
    <property type="project" value="TreeGrafter"/>
</dbReference>
<evidence type="ECO:0000256" key="4">
    <source>
        <dbReference type="ARBA" id="ARBA00022692"/>
    </source>
</evidence>
<evidence type="ECO:0000313" key="12">
    <source>
        <dbReference type="EMBL" id="SHJ62524.1"/>
    </source>
</evidence>
<dbReference type="GO" id="GO:0007165">
    <property type="term" value="P:signal transduction"/>
    <property type="evidence" value="ECO:0007669"/>
    <property type="project" value="UniProtKB-KW"/>
</dbReference>
<dbReference type="PROSITE" id="PS50111">
    <property type="entry name" value="CHEMOTAXIS_TRANSDUC_2"/>
    <property type="match status" value="1"/>
</dbReference>
<evidence type="ECO:0000256" key="8">
    <source>
        <dbReference type="PROSITE-ProRule" id="PRU00284"/>
    </source>
</evidence>
<name>A0A1M6KUJ5_9BACT</name>
<keyword evidence="4 10" id="KW-0812">Transmembrane</keyword>
<keyword evidence="8" id="KW-0807">Transducer</keyword>
<keyword evidence="3" id="KW-0488">Methylation</keyword>
<dbReference type="Gene3D" id="1.10.287.950">
    <property type="entry name" value="Methyl-accepting chemotaxis protein"/>
    <property type="match status" value="1"/>
</dbReference>
<gene>
    <name evidence="12" type="ORF">SAMN02745216_01998</name>
</gene>
<keyword evidence="6 10" id="KW-0472">Membrane</keyword>
<proteinExistence type="inferred from homology"/>
<dbReference type="GO" id="GO:0004888">
    <property type="term" value="F:transmembrane signaling receptor activity"/>
    <property type="evidence" value="ECO:0007669"/>
    <property type="project" value="TreeGrafter"/>
</dbReference>
<feature type="region of interest" description="Disordered" evidence="9">
    <location>
        <begin position="685"/>
        <end position="722"/>
    </location>
</feature>
<dbReference type="STRING" id="1121393.SAMN02745216_01998"/>
<dbReference type="GO" id="GO:0005886">
    <property type="term" value="C:plasma membrane"/>
    <property type="evidence" value="ECO:0007669"/>
    <property type="project" value="UniProtKB-SubCell"/>
</dbReference>
<dbReference type="PANTHER" id="PTHR43531:SF14">
    <property type="entry name" value="METHYL-ACCEPTING CHEMOTAXIS PROTEIN I-RELATED"/>
    <property type="match status" value="1"/>
</dbReference>
<evidence type="ECO:0000259" key="11">
    <source>
        <dbReference type="PROSITE" id="PS50111"/>
    </source>
</evidence>
<feature type="transmembrane region" description="Helical" evidence="10">
    <location>
        <begin position="398"/>
        <end position="418"/>
    </location>
</feature>
<evidence type="ECO:0000256" key="1">
    <source>
        <dbReference type="ARBA" id="ARBA00004651"/>
    </source>
</evidence>
<keyword evidence="2" id="KW-1003">Cell membrane</keyword>
<dbReference type="EMBL" id="FQZU01000009">
    <property type="protein sequence ID" value="SHJ62524.1"/>
    <property type="molecule type" value="Genomic_DNA"/>
</dbReference>
<dbReference type="PANTHER" id="PTHR43531">
    <property type="entry name" value="PROTEIN ICFG"/>
    <property type="match status" value="1"/>
</dbReference>
<sequence length="722" mass="77535">MFKGFSLGAKLMIVFLLVGIIPSAVIGVCSLRKASTALEKQAFAQLESLRDVKKGQVERYLQTIKDQMITFSENRMIITAMQQFDEAFDSFIAENKINPEHLKTMGSELFTYYSQDFAEEYRNQNPGSVPAVERFFDHLDSEGLALQYHYIKVNSHPLGSKDQLNRSSDHSRYSELHSLYHPIIRSYLKKFGYYDIFLIDSQTGDIVYSVFKELDYATSLIDGAYAHTNFAKAFRMANEASNKDTIVITDFAQYPPSYEAPAGFVASPIYDGGAKVGVAIFQFPIDVLNTIMGERSGMGESGETYLVGSDGLMRSDSYLDPEFHSVVASFKNPDKGKVDTQASREALSGRTGRSIVIDYNGNPVLSAYAPLAVGSTTWALLAEIDEAEAFAAIHTLNWLTGIVAVIGIAAIIGVALLFSRSITKPISRIITGLNNGSDQVAAASWQVSSSSQQLAEGSSQQAASIEETSASLEEMSAMTQQNADHASQADSLMTEANQVVADANSSMRKLTTSMEDITKASEETSKIIKTIDEIAFQTNLLALNAAVEAARAGEAGAGFAVVADEVRNLAMRAADAAKNTAELIEGTVKKVGEGSALSSSTNEAFQKVAESVTKAAELVGEIASASTEQAQGIGQVNTAVTEMDRVVQQNAANAEESASASEKMNAQAAQMKAMVAELVTIVGGQSGKQRGTEPVVNQSVPPVSATGPKTSPVKRLTAEPKL</sequence>
<dbReference type="Pfam" id="PF02743">
    <property type="entry name" value="dCache_1"/>
    <property type="match status" value="1"/>
</dbReference>
<evidence type="ECO:0000256" key="10">
    <source>
        <dbReference type="SAM" id="Phobius"/>
    </source>
</evidence>
<reference evidence="13" key="1">
    <citation type="submission" date="2016-11" db="EMBL/GenBank/DDBJ databases">
        <authorList>
            <person name="Varghese N."/>
            <person name="Submissions S."/>
        </authorList>
    </citation>
    <scope>NUCLEOTIDE SEQUENCE [LARGE SCALE GENOMIC DNA]</scope>
    <source>
        <strain evidence="13">DSM 16219</strain>
    </source>
</reference>
<evidence type="ECO:0000313" key="13">
    <source>
        <dbReference type="Proteomes" id="UP000183994"/>
    </source>
</evidence>